<dbReference type="Proteomes" id="UP000002945">
    <property type="component" value="Unassembled WGS sequence"/>
</dbReference>
<dbReference type="Pfam" id="PF19780">
    <property type="entry name" value="DUF6265"/>
    <property type="match status" value="1"/>
</dbReference>
<feature type="chain" id="PRO_5002737135" description="DUF6265 domain-containing protein" evidence="1">
    <location>
        <begin position="19"/>
        <end position="431"/>
    </location>
</feature>
<dbReference type="eggNOG" id="COG4538">
    <property type="taxonomic scope" value="Bacteria"/>
</dbReference>
<keyword evidence="4" id="KW-1185">Reference proteome</keyword>
<accession>A9E6I8</accession>
<dbReference type="STRING" id="391587.KAOT1_01854"/>
<keyword evidence="1" id="KW-0732">Signal</keyword>
<evidence type="ECO:0000313" key="3">
    <source>
        <dbReference type="EMBL" id="EDP95040.1"/>
    </source>
</evidence>
<dbReference type="InterPro" id="IPR046232">
    <property type="entry name" value="DUF6265"/>
</dbReference>
<dbReference type="AlphaFoldDB" id="A9E6I8"/>
<gene>
    <name evidence="3" type="ORF">KAOT1_01854</name>
</gene>
<dbReference type="SUPFAM" id="SSF69304">
    <property type="entry name" value="Tricorn protease N-terminal domain"/>
    <property type="match status" value="1"/>
</dbReference>
<evidence type="ECO:0000313" key="4">
    <source>
        <dbReference type="Proteomes" id="UP000002945"/>
    </source>
</evidence>
<comment type="caution">
    <text evidence="3">The sequence shown here is derived from an EMBL/GenBank/DDBJ whole genome shotgun (WGS) entry which is preliminary data.</text>
</comment>
<protein>
    <recommendedName>
        <fullName evidence="2">DUF6265 domain-containing protein</fullName>
    </recommendedName>
</protein>
<sequence>MKRMLQFLVVMIPLAVLSQTNTEVYLFDLSAKKHKIKVSNGKNISNNEGYDNQPSFQYQNTILFASTRDGQTDVVSYTNGRKKWLSDTKQGSEYSPTQVPKSKYISAIRLDTTGAQHLYYYHKGKNKSLLKDLKIGYHVWHSRNILVSFVLGEPHKLVVSNLKKNTHKTVDTNIGRSLHKIPNSDLISYIKKKKDAWEIRSLNVKTGETKRIATTIPNVEDMCWLADGTILMGKGKALYHLNPTLNSGWKAMELENKGKGDWRIVKLFDEEQFDNITRIAVNKSNTKIAIVAEPEISLEPKLENIRWIAGNWKGKAFGGITEENWSEPSGDSMMATFKLIVDGKVIFYEIETISEVNNSLLLRLKHFNNELKGWETKDETVDFPLIRVTKNKAIFEGMTFESIDKNNMVVFVTMKQKNGDTSIVPFHYTKE</sequence>
<feature type="signal peptide" evidence="1">
    <location>
        <begin position="1"/>
        <end position="18"/>
    </location>
</feature>
<dbReference type="HOGENOM" id="CLU_039282_1_0_10"/>
<dbReference type="RefSeq" id="WP_007092946.1">
    <property type="nucleotide sequence ID" value="NZ_CP142125.1"/>
</dbReference>
<proteinExistence type="predicted"/>
<evidence type="ECO:0000259" key="2">
    <source>
        <dbReference type="Pfam" id="PF19780"/>
    </source>
</evidence>
<feature type="domain" description="DUF6265" evidence="2">
    <location>
        <begin position="307"/>
        <end position="412"/>
    </location>
</feature>
<organism evidence="3 4">
    <name type="scientific">Kordia algicida OT-1</name>
    <dbReference type="NCBI Taxonomy" id="391587"/>
    <lineage>
        <taxon>Bacteria</taxon>
        <taxon>Pseudomonadati</taxon>
        <taxon>Bacteroidota</taxon>
        <taxon>Flavobacteriia</taxon>
        <taxon>Flavobacteriales</taxon>
        <taxon>Flavobacteriaceae</taxon>
        <taxon>Kordia</taxon>
    </lineage>
</organism>
<name>A9E6I8_9FLAO</name>
<evidence type="ECO:0000256" key="1">
    <source>
        <dbReference type="SAM" id="SignalP"/>
    </source>
</evidence>
<dbReference type="EMBL" id="ABIB01000011">
    <property type="protein sequence ID" value="EDP95040.1"/>
    <property type="molecule type" value="Genomic_DNA"/>
</dbReference>
<reference evidence="3 4" key="1">
    <citation type="journal article" date="2011" name="J. Bacteriol.">
        <title>Genome sequence of the algicidal bacterium Kordia algicida OT-1.</title>
        <authorList>
            <person name="Lee H.S."/>
            <person name="Kang S.G."/>
            <person name="Kwon K.K."/>
            <person name="Lee J.H."/>
            <person name="Kim S.J."/>
        </authorList>
    </citation>
    <scope>NUCLEOTIDE SEQUENCE [LARGE SCALE GENOMIC DNA]</scope>
    <source>
        <strain evidence="3 4">OT-1</strain>
    </source>
</reference>